<protein>
    <submittedName>
        <fullName evidence="2">DUF5047 domain-containing protein</fullName>
    </submittedName>
</protein>
<dbReference type="InterPro" id="IPR032490">
    <property type="entry name" value="DUF5047"/>
</dbReference>
<comment type="caution">
    <text evidence="2">The sequence shown here is derived from an EMBL/GenBank/DDBJ whole genome shotgun (WGS) entry which is preliminary data.</text>
</comment>
<evidence type="ECO:0000313" key="2">
    <source>
        <dbReference type="EMBL" id="MBG0560732.1"/>
    </source>
</evidence>
<evidence type="ECO:0000259" key="1">
    <source>
        <dbReference type="Pfam" id="PF16466"/>
    </source>
</evidence>
<sequence length="592" mass="63511">MRPVSARFLRTLTGSHTAVFRARVVTPGQTGVTPTGVEVRILDGDVRLDSGQAIRSTLALEIDGTGLWPDYAGDPLTPYGNEIFVERGIAFGGGVVEWVSLGYHRINTVEQDDPPDGPIDIAAVDRMANIVDSKLTSPVQFAATVTYGDVVDQLVTDAYAAAVIEWDDPDVATTPIGRTVAEEKDRHKFLDDLITGLGKTWFFDHRGILVIRDLPDPSRPVWIVAQGEGGVLVEANRSLSRIGTYNGVLATGEGLDTQAPARGLAVDTNPSSPTRWGGPFGKVAREFSSPLLTSDAQAELAARTILRRSLGMPYNVDFRSIVNPALDPDDPIALGIEGAVQIAERELIMGDSFSRTVVDAIGTSESGHAWTTAGGPASDWQVAAGVLSKTNAANAASSGFCPPVIGRSDVNILVDIQVPNAATGASLVFGTLLRYSGGTSTYTARLEFNPGGTLTHIIAVHGSSYSEPAVLADFDTYTAGEWWTLRARARDTTIEIKAWRRGTPEPSEWTLAYDQATEFTGTRFGLYFWRMAGNTNTTGPQYRVDNWRVFNVPASPPRGDLHVIDTLTIPLTADAAMQATTREQALVTIGVL</sequence>
<dbReference type="Pfam" id="PF16466">
    <property type="entry name" value="DUF5047"/>
    <property type="match status" value="1"/>
</dbReference>
<dbReference type="EMBL" id="JADQTO010000002">
    <property type="protein sequence ID" value="MBG0560732.1"/>
    <property type="molecule type" value="Genomic_DNA"/>
</dbReference>
<dbReference type="Gene3D" id="2.60.120.560">
    <property type="entry name" value="Exo-inulinase, domain 1"/>
    <property type="match status" value="1"/>
</dbReference>
<keyword evidence="3" id="KW-1185">Reference proteome</keyword>
<dbReference type="Proteomes" id="UP000598146">
    <property type="component" value="Unassembled WGS sequence"/>
</dbReference>
<gene>
    <name evidence="2" type="ORF">I4J89_04530</name>
</gene>
<accession>A0A931C3K3</accession>
<organism evidence="2 3">
    <name type="scientific">Actinoplanes aureus</name>
    <dbReference type="NCBI Taxonomy" id="2792083"/>
    <lineage>
        <taxon>Bacteria</taxon>
        <taxon>Bacillati</taxon>
        <taxon>Actinomycetota</taxon>
        <taxon>Actinomycetes</taxon>
        <taxon>Micromonosporales</taxon>
        <taxon>Micromonosporaceae</taxon>
        <taxon>Actinoplanes</taxon>
    </lineage>
</organism>
<name>A0A931C3K3_9ACTN</name>
<evidence type="ECO:0000313" key="3">
    <source>
        <dbReference type="Proteomes" id="UP000598146"/>
    </source>
</evidence>
<dbReference type="SUPFAM" id="SSF69279">
    <property type="entry name" value="Phage tail proteins"/>
    <property type="match status" value="1"/>
</dbReference>
<proteinExistence type="predicted"/>
<dbReference type="AlphaFoldDB" id="A0A931C3K3"/>
<reference evidence="2" key="1">
    <citation type="submission" date="2020-11" db="EMBL/GenBank/DDBJ databases">
        <title>Isolation and identification of active actinomycetes.</title>
        <authorList>
            <person name="Sun X."/>
        </authorList>
    </citation>
    <scope>NUCLEOTIDE SEQUENCE</scope>
    <source>
        <strain evidence="2">NEAU-A11</strain>
    </source>
</reference>
<dbReference type="RefSeq" id="WP_196412534.1">
    <property type="nucleotide sequence ID" value="NZ_JADQTO010000002.1"/>
</dbReference>
<feature type="domain" description="DUF5047" evidence="1">
    <location>
        <begin position="44"/>
        <end position="177"/>
    </location>
</feature>